<dbReference type="InterPro" id="IPR036866">
    <property type="entry name" value="RibonucZ/Hydroxyglut_hydro"/>
</dbReference>
<gene>
    <name evidence="4" type="ORF">S01H1_49295</name>
</gene>
<sequence length="121" mass="13316">GLNSPLHHLANNITRPENTVLFIGYQAQGTPGGRLLDGAREVRLLGQTYPVRARVVKIDGFSAHADREGLLAWLSDMRKPPRCVFVTHGEKTAATSFAEFLSKQTGWQTQVPAYQETVTLA</sequence>
<evidence type="ECO:0000256" key="1">
    <source>
        <dbReference type="ARBA" id="ARBA00022801"/>
    </source>
</evidence>
<accession>X0VRR0</accession>
<reference evidence="4" key="1">
    <citation type="journal article" date="2014" name="Front. Microbiol.">
        <title>High frequency of phylogenetically diverse reductive dehalogenase-homologous genes in deep subseafloor sedimentary metagenomes.</title>
        <authorList>
            <person name="Kawai M."/>
            <person name="Futagami T."/>
            <person name="Toyoda A."/>
            <person name="Takaki Y."/>
            <person name="Nishi S."/>
            <person name="Hori S."/>
            <person name="Arai W."/>
            <person name="Tsubouchi T."/>
            <person name="Morono Y."/>
            <person name="Uchiyama I."/>
            <person name="Ito T."/>
            <person name="Fujiyama A."/>
            <person name="Inagaki F."/>
            <person name="Takami H."/>
        </authorList>
    </citation>
    <scope>NUCLEOTIDE SEQUENCE</scope>
    <source>
        <strain evidence="4">Expedition CK06-06</strain>
    </source>
</reference>
<evidence type="ECO:0000259" key="3">
    <source>
        <dbReference type="Pfam" id="PF10996"/>
    </source>
</evidence>
<dbReference type="InterPro" id="IPR022712">
    <property type="entry name" value="Beta_Casp"/>
</dbReference>
<dbReference type="Pfam" id="PF10996">
    <property type="entry name" value="Beta-Casp"/>
    <property type="match status" value="1"/>
</dbReference>
<dbReference type="InterPro" id="IPR050698">
    <property type="entry name" value="MBL"/>
</dbReference>
<dbReference type="Pfam" id="PF07521">
    <property type="entry name" value="RMMBL"/>
    <property type="match status" value="1"/>
</dbReference>
<dbReference type="PANTHER" id="PTHR11203:SF37">
    <property type="entry name" value="INTEGRATOR COMPLEX SUBUNIT 11"/>
    <property type="match status" value="1"/>
</dbReference>
<dbReference type="Gene3D" id="3.40.50.10890">
    <property type="match status" value="1"/>
</dbReference>
<dbReference type="SUPFAM" id="SSF56281">
    <property type="entry name" value="Metallo-hydrolase/oxidoreductase"/>
    <property type="match status" value="1"/>
</dbReference>
<dbReference type="PANTHER" id="PTHR11203">
    <property type="entry name" value="CLEAVAGE AND POLYADENYLATION SPECIFICITY FACTOR FAMILY MEMBER"/>
    <property type="match status" value="1"/>
</dbReference>
<evidence type="ECO:0000259" key="2">
    <source>
        <dbReference type="Pfam" id="PF07521"/>
    </source>
</evidence>
<feature type="non-terminal residue" evidence="4">
    <location>
        <position position="1"/>
    </location>
</feature>
<evidence type="ECO:0000313" key="4">
    <source>
        <dbReference type="EMBL" id="GAG21094.1"/>
    </source>
</evidence>
<dbReference type="Gene3D" id="3.60.15.10">
    <property type="entry name" value="Ribonuclease Z/Hydroxyacylglutathione hydrolase-like"/>
    <property type="match status" value="1"/>
</dbReference>
<organism evidence="4">
    <name type="scientific">marine sediment metagenome</name>
    <dbReference type="NCBI Taxonomy" id="412755"/>
    <lineage>
        <taxon>unclassified sequences</taxon>
        <taxon>metagenomes</taxon>
        <taxon>ecological metagenomes</taxon>
    </lineage>
</organism>
<dbReference type="InterPro" id="IPR011108">
    <property type="entry name" value="RMMBL"/>
</dbReference>
<feature type="domain" description="Beta-Casp" evidence="3">
    <location>
        <begin position="6"/>
        <end position="35"/>
    </location>
</feature>
<protein>
    <recommendedName>
        <fullName evidence="5">Zn-dependent metallo-hydrolase RNA specificity domain-containing protein</fullName>
    </recommendedName>
</protein>
<comment type="caution">
    <text evidence="4">The sequence shown here is derived from an EMBL/GenBank/DDBJ whole genome shotgun (WGS) entry which is preliminary data.</text>
</comment>
<evidence type="ECO:0008006" key="5">
    <source>
        <dbReference type="Google" id="ProtNLM"/>
    </source>
</evidence>
<dbReference type="GO" id="GO:0004521">
    <property type="term" value="F:RNA endonuclease activity"/>
    <property type="evidence" value="ECO:0007669"/>
    <property type="project" value="TreeGrafter"/>
</dbReference>
<keyword evidence="1" id="KW-0378">Hydrolase</keyword>
<dbReference type="EMBL" id="BARS01031698">
    <property type="protein sequence ID" value="GAG21094.1"/>
    <property type="molecule type" value="Genomic_DNA"/>
</dbReference>
<proteinExistence type="predicted"/>
<feature type="domain" description="Zn-dependent metallo-hydrolase RNA specificity" evidence="2">
    <location>
        <begin position="49"/>
        <end position="112"/>
    </location>
</feature>
<dbReference type="GO" id="GO:0016787">
    <property type="term" value="F:hydrolase activity"/>
    <property type="evidence" value="ECO:0007669"/>
    <property type="project" value="UniProtKB-KW"/>
</dbReference>
<dbReference type="AlphaFoldDB" id="X0VRR0"/>
<name>X0VRR0_9ZZZZ</name>